<dbReference type="SUPFAM" id="SSF47413">
    <property type="entry name" value="lambda repressor-like DNA-binding domains"/>
    <property type="match status" value="1"/>
</dbReference>
<gene>
    <name evidence="2" type="ORF">ACFQ21_21135</name>
</gene>
<proteinExistence type="predicted"/>
<reference evidence="3" key="1">
    <citation type="journal article" date="2019" name="Int. J. Syst. Evol. Microbiol.">
        <title>The Global Catalogue of Microorganisms (GCM) 10K type strain sequencing project: providing services to taxonomists for standard genome sequencing and annotation.</title>
        <authorList>
            <consortium name="The Broad Institute Genomics Platform"/>
            <consortium name="The Broad Institute Genome Sequencing Center for Infectious Disease"/>
            <person name="Wu L."/>
            <person name="Ma J."/>
        </authorList>
    </citation>
    <scope>NUCLEOTIDE SEQUENCE [LARGE SCALE GENOMIC DNA]</scope>
    <source>
        <strain evidence="3">CCUG 58938</strain>
    </source>
</reference>
<organism evidence="2 3">
    <name type="scientific">Ohtaekwangia kribbensis</name>
    <dbReference type="NCBI Taxonomy" id="688913"/>
    <lineage>
        <taxon>Bacteria</taxon>
        <taxon>Pseudomonadati</taxon>
        <taxon>Bacteroidota</taxon>
        <taxon>Cytophagia</taxon>
        <taxon>Cytophagales</taxon>
        <taxon>Fulvivirgaceae</taxon>
        <taxon>Ohtaekwangia</taxon>
    </lineage>
</organism>
<dbReference type="EMBL" id="JBHTKA010000008">
    <property type="protein sequence ID" value="MFD1001843.1"/>
    <property type="molecule type" value="Genomic_DNA"/>
</dbReference>
<evidence type="ECO:0000313" key="2">
    <source>
        <dbReference type="EMBL" id="MFD1001843.1"/>
    </source>
</evidence>
<dbReference type="Proteomes" id="UP001597112">
    <property type="component" value="Unassembled WGS sequence"/>
</dbReference>
<keyword evidence="3" id="KW-1185">Reference proteome</keyword>
<dbReference type="Pfam" id="PF13443">
    <property type="entry name" value="HTH_26"/>
    <property type="match status" value="1"/>
</dbReference>
<dbReference type="RefSeq" id="WP_377582299.1">
    <property type="nucleotide sequence ID" value="NZ_JBHTKA010000008.1"/>
</dbReference>
<protein>
    <submittedName>
        <fullName evidence="2">Helix-turn-helix domain-containing protein</fullName>
    </submittedName>
</protein>
<evidence type="ECO:0000313" key="3">
    <source>
        <dbReference type="Proteomes" id="UP001597112"/>
    </source>
</evidence>
<evidence type="ECO:0000259" key="1">
    <source>
        <dbReference type="Pfam" id="PF13443"/>
    </source>
</evidence>
<dbReference type="InterPro" id="IPR001387">
    <property type="entry name" value="Cro/C1-type_HTH"/>
</dbReference>
<dbReference type="InterPro" id="IPR010982">
    <property type="entry name" value="Lambda_DNA-bd_dom_sf"/>
</dbReference>
<name>A0ABW3K763_9BACT</name>
<accession>A0ABW3K763</accession>
<sequence length="123" mass="14310">MDIHLGKEIEKVLRKSGMKTKDFARKINTTPRNVYSICARKEVKTDLLKVISKVLNYNFFSLYIQTIGPEYSVYTQVPMTTLVQDPLRVYSRNKVMITLELDGKPETLDESIRRLQRINNALD</sequence>
<comment type="caution">
    <text evidence="2">The sequence shown here is derived from an EMBL/GenBank/DDBJ whole genome shotgun (WGS) entry which is preliminary data.</text>
</comment>
<feature type="domain" description="HTH cro/C1-type" evidence="1">
    <location>
        <begin position="9"/>
        <end position="57"/>
    </location>
</feature>